<protein>
    <submittedName>
        <fullName evidence="1">Uncharacterized protein</fullName>
    </submittedName>
</protein>
<sequence length="107" mass="12356">MNYGDMPNVDPARYVDWVNEIAPKRCDTDREVRAWRPKLFRAHACRGLASRLCNYIPHCLRPGHFLAELALFPSRPRLSVLVIVCRKSGISCDFTRDTIGRHCEILM</sequence>
<dbReference type="Proteomes" id="UP001430953">
    <property type="component" value="Unassembled WGS sequence"/>
</dbReference>
<accession>A0AAW2H4X9</accession>
<dbReference type="EMBL" id="JADYXP020000001">
    <property type="protein sequence ID" value="KAL0134630.1"/>
    <property type="molecule type" value="Genomic_DNA"/>
</dbReference>
<dbReference type="AlphaFoldDB" id="A0AAW2H4X9"/>
<comment type="caution">
    <text evidence="1">The sequence shown here is derived from an EMBL/GenBank/DDBJ whole genome shotgun (WGS) entry which is preliminary data.</text>
</comment>
<proteinExistence type="predicted"/>
<gene>
    <name evidence="1" type="ORF">PUN28_001437</name>
</gene>
<evidence type="ECO:0000313" key="2">
    <source>
        <dbReference type="Proteomes" id="UP001430953"/>
    </source>
</evidence>
<evidence type="ECO:0000313" key="1">
    <source>
        <dbReference type="EMBL" id="KAL0134630.1"/>
    </source>
</evidence>
<organism evidence="1 2">
    <name type="scientific">Cardiocondyla obscurior</name>
    <dbReference type="NCBI Taxonomy" id="286306"/>
    <lineage>
        <taxon>Eukaryota</taxon>
        <taxon>Metazoa</taxon>
        <taxon>Ecdysozoa</taxon>
        <taxon>Arthropoda</taxon>
        <taxon>Hexapoda</taxon>
        <taxon>Insecta</taxon>
        <taxon>Pterygota</taxon>
        <taxon>Neoptera</taxon>
        <taxon>Endopterygota</taxon>
        <taxon>Hymenoptera</taxon>
        <taxon>Apocrita</taxon>
        <taxon>Aculeata</taxon>
        <taxon>Formicoidea</taxon>
        <taxon>Formicidae</taxon>
        <taxon>Myrmicinae</taxon>
        <taxon>Cardiocondyla</taxon>
    </lineage>
</organism>
<name>A0AAW2H4X9_9HYME</name>
<keyword evidence="2" id="KW-1185">Reference proteome</keyword>
<reference evidence="1 2" key="1">
    <citation type="submission" date="2023-03" db="EMBL/GenBank/DDBJ databases">
        <title>High recombination rates correlate with genetic variation in Cardiocondyla obscurior ants.</title>
        <authorList>
            <person name="Errbii M."/>
        </authorList>
    </citation>
    <scope>NUCLEOTIDE SEQUENCE [LARGE SCALE GENOMIC DNA]</scope>
    <source>
        <strain evidence="1">Alpha-2009</strain>
        <tissue evidence="1">Whole body</tissue>
    </source>
</reference>